<reference evidence="1" key="1">
    <citation type="submission" date="2015-12" db="EMBL/GenBank/DDBJ databases">
        <title>Gene expression during late stages of embryo sac development: a critical building block for successful pollen-pistil interactions.</title>
        <authorList>
            <person name="Liu Y."/>
            <person name="Joly V."/>
            <person name="Sabar M."/>
            <person name="Matton D.P."/>
        </authorList>
    </citation>
    <scope>NUCLEOTIDE SEQUENCE</scope>
</reference>
<sequence>MIMKTFTSIPVGRGEGEIEPACLILEPFDDAANRNAGVRTITMRVKGKALWPNSASDYSDYFNKPSIY</sequence>
<proteinExistence type="predicted"/>
<organism evidence="1">
    <name type="scientific">Solanum chacoense</name>
    <name type="common">Chaco potato</name>
    <dbReference type="NCBI Taxonomy" id="4108"/>
    <lineage>
        <taxon>Eukaryota</taxon>
        <taxon>Viridiplantae</taxon>
        <taxon>Streptophyta</taxon>
        <taxon>Embryophyta</taxon>
        <taxon>Tracheophyta</taxon>
        <taxon>Spermatophyta</taxon>
        <taxon>Magnoliopsida</taxon>
        <taxon>eudicotyledons</taxon>
        <taxon>Gunneridae</taxon>
        <taxon>Pentapetalae</taxon>
        <taxon>asterids</taxon>
        <taxon>lamiids</taxon>
        <taxon>Solanales</taxon>
        <taxon>Solanaceae</taxon>
        <taxon>Solanoideae</taxon>
        <taxon>Solaneae</taxon>
        <taxon>Solanum</taxon>
    </lineage>
</organism>
<dbReference type="EMBL" id="GEDG01035225">
    <property type="protein sequence ID" value="JAP09325.1"/>
    <property type="molecule type" value="Transcribed_RNA"/>
</dbReference>
<protein>
    <submittedName>
        <fullName evidence="1">Putative ovule protein</fullName>
    </submittedName>
</protein>
<accession>A0A0V0GNE4</accession>
<dbReference type="AlphaFoldDB" id="A0A0V0GNE4"/>
<name>A0A0V0GNE4_SOLCH</name>
<evidence type="ECO:0000313" key="1">
    <source>
        <dbReference type="EMBL" id="JAP09325.1"/>
    </source>
</evidence>